<organism evidence="1">
    <name type="scientific">Anguilla anguilla</name>
    <name type="common">European freshwater eel</name>
    <name type="synonym">Muraena anguilla</name>
    <dbReference type="NCBI Taxonomy" id="7936"/>
    <lineage>
        <taxon>Eukaryota</taxon>
        <taxon>Metazoa</taxon>
        <taxon>Chordata</taxon>
        <taxon>Craniata</taxon>
        <taxon>Vertebrata</taxon>
        <taxon>Euteleostomi</taxon>
        <taxon>Actinopterygii</taxon>
        <taxon>Neopterygii</taxon>
        <taxon>Teleostei</taxon>
        <taxon>Anguilliformes</taxon>
        <taxon>Anguillidae</taxon>
        <taxon>Anguilla</taxon>
    </lineage>
</organism>
<evidence type="ECO:0000313" key="1">
    <source>
        <dbReference type="EMBL" id="JAH01783.1"/>
    </source>
</evidence>
<sequence length="38" mass="4505">MYAFKTKSIFIHLCYVYKMAALNGQTNGSQETFPMQWR</sequence>
<dbReference type="AlphaFoldDB" id="A0A0E9PD81"/>
<protein>
    <submittedName>
        <fullName evidence="1">Uncharacterized protein</fullName>
    </submittedName>
</protein>
<accession>A0A0E9PD81</accession>
<proteinExistence type="predicted"/>
<reference evidence="1" key="1">
    <citation type="submission" date="2014-11" db="EMBL/GenBank/DDBJ databases">
        <authorList>
            <person name="Amaro Gonzalez C."/>
        </authorList>
    </citation>
    <scope>NUCLEOTIDE SEQUENCE</scope>
</reference>
<reference evidence="1" key="2">
    <citation type="journal article" date="2015" name="Fish Shellfish Immunol.">
        <title>Early steps in the European eel (Anguilla anguilla)-Vibrio vulnificus interaction in the gills: Role of the RtxA13 toxin.</title>
        <authorList>
            <person name="Callol A."/>
            <person name="Pajuelo D."/>
            <person name="Ebbesson L."/>
            <person name="Teles M."/>
            <person name="MacKenzie S."/>
            <person name="Amaro C."/>
        </authorList>
    </citation>
    <scope>NUCLEOTIDE SEQUENCE</scope>
</reference>
<name>A0A0E9PD81_ANGAN</name>
<dbReference type="EMBL" id="GBXM01106794">
    <property type="protein sequence ID" value="JAH01783.1"/>
    <property type="molecule type" value="Transcribed_RNA"/>
</dbReference>